<dbReference type="Proteomes" id="UP000698800">
    <property type="component" value="Unassembled WGS sequence"/>
</dbReference>
<gene>
    <name evidence="3" type="ORF">FGG08_006741</name>
</gene>
<evidence type="ECO:0000256" key="2">
    <source>
        <dbReference type="SAM" id="Phobius"/>
    </source>
</evidence>
<feature type="transmembrane region" description="Helical" evidence="2">
    <location>
        <begin position="319"/>
        <end position="338"/>
    </location>
</feature>
<feature type="compositionally biased region" description="Polar residues" evidence="1">
    <location>
        <begin position="436"/>
        <end position="453"/>
    </location>
</feature>
<keyword evidence="2" id="KW-0472">Membrane</keyword>
<protein>
    <submittedName>
        <fullName evidence="3">Uncharacterized protein</fullName>
    </submittedName>
</protein>
<feature type="transmembrane region" description="Helical" evidence="2">
    <location>
        <begin position="186"/>
        <end position="208"/>
    </location>
</feature>
<proteinExistence type="predicted"/>
<name>A0A9P8I6R7_9PEZI</name>
<evidence type="ECO:0000313" key="3">
    <source>
        <dbReference type="EMBL" id="KAH0536391.1"/>
    </source>
</evidence>
<feature type="region of interest" description="Disordered" evidence="1">
    <location>
        <begin position="430"/>
        <end position="460"/>
    </location>
</feature>
<accession>A0A9P8I6R7</accession>
<sequence length="460" mass="50839">MPVQTANSGNGPILSALGTVIGYIGSEAAPEHLFQRLLWPQRFYNEITTFHDVIEVAFLMPMGGPLYKASLKTLDRFFVNGLFRGSELGHMLGTAFFHDSKLEYTLHINGTQSREHVRNGLLVEAVSLMEIPSENPTSTNIEACSKPAKIRSRIAVSTLRITNDSGHKRLLSHQIGNETGAVTLRIYAALLLSEFAGLVTGVVVLCIWRSSFASLWFIPATLKLLNAFFTIPRQHMITVPASDTVNESESKFEIYLPQHGFLVVEGNTSLILQFFRHYGHPVRGRFREVVQIITVVGFGLVFPVGLFCSVVLMPTELQYVWLCYQLYCCASLYIYRYYGGQSWTSTAKAVARGWTRPIANMGENTVLLSGEGDTRLMASLTSTYCDSYAHGKEVLAKLLGQEMVPDGKRDLEPGPNSAVVRRSTFPLAQKDPSLIAGSNTLSSDAPVSSQTECEPSRLKD</sequence>
<comment type="caution">
    <text evidence="3">The sequence shown here is derived from an EMBL/GenBank/DDBJ whole genome shotgun (WGS) entry which is preliminary data.</text>
</comment>
<keyword evidence="4" id="KW-1185">Reference proteome</keyword>
<keyword evidence="2" id="KW-0812">Transmembrane</keyword>
<reference evidence="3" key="1">
    <citation type="submission" date="2021-03" db="EMBL/GenBank/DDBJ databases">
        <title>Comparative genomics and phylogenomic investigation of the class Geoglossomycetes provide insights into ecological specialization and systematics.</title>
        <authorList>
            <person name="Melie T."/>
            <person name="Pirro S."/>
            <person name="Miller A.N."/>
            <person name="Quandt A."/>
        </authorList>
    </citation>
    <scope>NUCLEOTIDE SEQUENCE</scope>
    <source>
        <strain evidence="3">GBOQ0MN5Z8</strain>
    </source>
</reference>
<organism evidence="3 4">
    <name type="scientific">Glutinoglossum americanum</name>
    <dbReference type="NCBI Taxonomy" id="1670608"/>
    <lineage>
        <taxon>Eukaryota</taxon>
        <taxon>Fungi</taxon>
        <taxon>Dikarya</taxon>
        <taxon>Ascomycota</taxon>
        <taxon>Pezizomycotina</taxon>
        <taxon>Geoglossomycetes</taxon>
        <taxon>Geoglossales</taxon>
        <taxon>Geoglossaceae</taxon>
        <taxon>Glutinoglossum</taxon>
    </lineage>
</organism>
<keyword evidence="2" id="KW-1133">Transmembrane helix</keyword>
<feature type="transmembrane region" description="Helical" evidence="2">
    <location>
        <begin position="289"/>
        <end position="313"/>
    </location>
</feature>
<dbReference type="EMBL" id="JAGHQL010000209">
    <property type="protein sequence ID" value="KAH0536391.1"/>
    <property type="molecule type" value="Genomic_DNA"/>
</dbReference>
<dbReference type="AlphaFoldDB" id="A0A9P8I6R7"/>
<dbReference type="OrthoDB" id="5295335at2759"/>
<evidence type="ECO:0000313" key="4">
    <source>
        <dbReference type="Proteomes" id="UP000698800"/>
    </source>
</evidence>
<evidence type="ECO:0000256" key="1">
    <source>
        <dbReference type="SAM" id="MobiDB-lite"/>
    </source>
</evidence>